<evidence type="ECO:0000256" key="1">
    <source>
        <dbReference type="SAM" id="Phobius"/>
    </source>
</evidence>
<evidence type="ECO:0000313" key="2">
    <source>
        <dbReference type="EMBL" id="QEC55639.1"/>
    </source>
</evidence>
<dbReference type="EMBL" id="CP042433">
    <property type="protein sequence ID" value="QEC55639.1"/>
    <property type="molecule type" value="Genomic_DNA"/>
</dbReference>
<keyword evidence="3" id="KW-1185">Reference proteome</keyword>
<keyword evidence="1" id="KW-1133">Transmembrane helix</keyword>
<dbReference type="KEGG" id="fgg:FSB75_06925"/>
<dbReference type="OrthoDB" id="680459at2"/>
<dbReference type="RefSeq" id="WP_146784720.1">
    <property type="nucleotide sequence ID" value="NZ_BAABIO010000002.1"/>
</dbReference>
<dbReference type="Proteomes" id="UP000321204">
    <property type="component" value="Chromosome"/>
</dbReference>
<keyword evidence="1" id="KW-0472">Membrane</keyword>
<dbReference type="AlphaFoldDB" id="A0A5B8UHM7"/>
<reference evidence="2 3" key="1">
    <citation type="journal article" date="2015" name="Int. J. Syst. Evol. Microbiol.">
        <title>Flavisolibacter ginsenosidimutans sp. nov., with ginsenoside-converting activity isolated from soil used for cultivating ginseng.</title>
        <authorList>
            <person name="Zhao Y."/>
            <person name="Liu Q."/>
            <person name="Kang M.S."/>
            <person name="Jin F."/>
            <person name="Yu H."/>
            <person name="Im W.T."/>
        </authorList>
    </citation>
    <scope>NUCLEOTIDE SEQUENCE [LARGE SCALE GENOMIC DNA]</scope>
    <source>
        <strain evidence="2 3">Gsoil 636</strain>
    </source>
</reference>
<keyword evidence="1" id="KW-0812">Transmembrane</keyword>
<evidence type="ECO:0000313" key="3">
    <source>
        <dbReference type="Proteomes" id="UP000321204"/>
    </source>
</evidence>
<accession>A0A5B8UHM7</accession>
<protein>
    <submittedName>
        <fullName evidence="2">Uncharacterized protein</fullName>
    </submittedName>
</protein>
<organism evidence="2 3">
    <name type="scientific">Flavisolibacter ginsenosidimutans</name>
    <dbReference type="NCBI Taxonomy" id="661481"/>
    <lineage>
        <taxon>Bacteria</taxon>
        <taxon>Pseudomonadati</taxon>
        <taxon>Bacteroidota</taxon>
        <taxon>Chitinophagia</taxon>
        <taxon>Chitinophagales</taxon>
        <taxon>Chitinophagaceae</taxon>
        <taxon>Flavisolibacter</taxon>
    </lineage>
</organism>
<proteinExistence type="predicted"/>
<feature type="transmembrane region" description="Helical" evidence="1">
    <location>
        <begin position="95"/>
        <end position="114"/>
    </location>
</feature>
<sequence>MKENLKDILSHLHSEVDQEELLKYLEGKLSAEEQHELEKNALDDPFEADALDGLQDISNKTKIAALVEDLNRDLKKKTAKKKNLPHRREAKLEPWLLITIIIVLLVVVLGYIIIHKLKQP</sequence>
<gene>
    <name evidence="2" type="ORF">FSB75_06925</name>
</gene>
<name>A0A5B8UHM7_9BACT</name>